<accession>A0ABV3S8N6</accession>
<gene>
    <name evidence="1" type="ORF">V6X64_02365</name>
</gene>
<dbReference type="Gene3D" id="1.10.260.40">
    <property type="entry name" value="lambda repressor-like DNA-binding domains"/>
    <property type="match status" value="1"/>
</dbReference>
<dbReference type="Proteomes" id="UP001556653">
    <property type="component" value="Unassembled WGS sequence"/>
</dbReference>
<dbReference type="InterPro" id="IPR031856">
    <property type="entry name" value="YdaS_toxin-like"/>
</dbReference>
<protein>
    <submittedName>
        <fullName evidence="1">YdaS family helix-turn-helix protein</fullName>
    </submittedName>
</protein>
<keyword evidence="2" id="KW-1185">Reference proteome</keyword>
<evidence type="ECO:0000313" key="2">
    <source>
        <dbReference type="Proteomes" id="UP001556653"/>
    </source>
</evidence>
<dbReference type="Pfam" id="PF15943">
    <property type="entry name" value="YdaS_toxin"/>
    <property type="match status" value="1"/>
</dbReference>
<dbReference type="InterPro" id="IPR010982">
    <property type="entry name" value="Lambda_DNA-bd_dom_sf"/>
</dbReference>
<comment type="caution">
    <text evidence="1">The sequence shown here is derived from an EMBL/GenBank/DDBJ whole genome shotgun (WGS) entry which is preliminary data.</text>
</comment>
<name>A0ABV3S8N6_9GAMM</name>
<evidence type="ECO:0000313" key="1">
    <source>
        <dbReference type="EMBL" id="MEX0385838.1"/>
    </source>
</evidence>
<dbReference type="RefSeq" id="WP_367966319.1">
    <property type="nucleotide sequence ID" value="NZ_JBAKFJ010000001.1"/>
</dbReference>
<dbReference type="EMBL" id="JBAKFJ010000001">
    <property type="protein sequence ID" value="MEX0385838.1"/>
    <property type="molecule type" value="Genomic_DNA"/>
</dbReference>
<organism evidence="1 2">
    <name type="scientific">Spiribacter onubensis</name>
    <dbReference type="NCBI Taxonomy" id="3122420"/>
    <lineage>
        <taxon>Bacteria</taxon>
        <taxon>Pseudomonadati</taxon>
        <taxon>Pseudomonadota</taxon>
        <taxon>Gammaproteobacteria</taxon>
        <taxon>Chromatiales</taxon>
        <taxon>Ectothiorhodospiraceae</taxon>
        <taxon>Spiribacter</taxon>
    </lineage>
</organism>
<dbReference type="SUPFAM" id="SSF47413">
    <property type="entry name" value="lambda repressor-like DNA-binding domains"/>
    <property type="match status" value="1"/>
</dbReference>
<reference evidence="1 2" key="1">
    <citation type="submission" date="2024-02" db="EMBL/GenBank/DDBJ databases">
        <title>New especies of Spiribacter isolated from saline water.</title>
        <authorList>
            <person name="Leon M.J."/>
            <person name="De La Haba R."/>
            <person name="Sanchez-Porro C."/>
            <person name="Ventosa A."/>
        </authorList>
    </citation>
    <scope>NUCLEOTIDE SEQUENCE [LARGE SCALE GENOMIC DNA]</scope>
    <source>
        <strain evidence="2">ag22IC4-227</strain>
    </source>
</reference>
<sequence length="114" mass="13054">MKTKLIDSAIRRAGGYRKVADQFGISKQAVAMWARRRVPAERVRMLARITGLHPSDIRPDILPISRLDWDTVEAQVTTWVEEQERGGAFFIDPEAVFAKVKEFTEAQIQQQRSN</sequence>
<proteinExistence type="predicted"/>